<comment type="caution">
    <text evidence="11">The sequence shown here is derived from an EMBL/GenBank/DDBJ whole genome shotgun (WGS) entry which is preliminary data.</text>
</comment>
<dbReference type="InterPro" id="IPR003445">
    <property type="entry name" value="Cat_transpt"/>
</dbReference>
<protein>
    <submittedName>
        <fullName evidence="11">Putative Na+-transporting ATP synthase</fullName>
    </submittedName>
</protein>
<dbReference type="RefSeq" id="WP_009840053.1">
    <property type="nucleotide sequence ID" value="NZ_CH959301.1"/>
</dbReference>
<gene>
    <name evidence="11" type="ORF">PTD2_20437</name>
</gene>
<keyword evidence="2" id="KW-0813">Transport</keyword>
<dbReference type="Proteomes" id="UP000006201">
    <property type="component" value="Unassembled WGS sequence"/>
</dbReference>
<evidence type="ECO:0000256" key="3">
    <source>
        <dbReference type="ARBA" id="ARBA00022475"/>
    </source>
</evidence>
<dbReference type="GO" id="GO:0005886">
    <property type="term" value="C:plasma membrane"/>
    <property type="evidence" value="ECO:0007669"/>
    <property type="project" value="UniProtKB-SubCell"/>
</dbReference>
<evidence type="ECO:0000256" key="5">
    <source>
        <dbReference type="ARBA" id="ARBA00022692"/>
    </source>
</evidence>
<proteinExistence type="predicted"/>
<evidence type="ECO:0000256" key="9">
    <source>
        <dbReference type="ARBA" id="ARBA00023136"/>
    </source>
</evidence>
<dbReference type="eggNOG" id="COG0168">
    <property type="taxonomic scope" value="Bacteria"/>
</dbReference>
<evidence type="ECO:0000256" key="10">
    <source>
        <dbReference type="SAM" id="Phobius"/>
    </source>
</evidence>
<dbReference type="NCBIfam" id="TIGR00933">
    <property type="entry name" value="2a38"/>
    <property type="match status" value="1"/>
</dbReference>
<sequence>MTLWDPRYSPYKSKKITSRHKTPLNPPRVLFLGFLFLIFIGAMLLKLTVATTTPISWLQAVFTATSAVTVTGLVLFDTGSQFTVFGQVTIALLIQVGGLGFMTFAILAALSVGARFDIGKQLIAQEAFGQISFDKLIETAKYVFFFSLVIEFIGFVLLLLCWLPEIGFNSASYQAFFYTISAFNNAGFALNSDSLTPYQGDIGINLIITGLFIIGGIGFIVLIDLKNNCRWHKLSTNSKLVLKSTLIINLIAFFAIWLLEANNPETLANLSVKNQALSAWFQAVSPRTAGFNTVPIESLSQGSTVLILLLMFIGGGSLSTASGLKISTFVVLIFAVYHYLRQREQVHIMGRTIEQTTINKSFSLFAIYVLALFLSIFILSITEHATLVDVVFEAVSAIGTVGLSRGLTSNLSSSGEWVIIVLMLIGRLGPLTFIYLITSPKKKYSYFATAQIKVG</sequence>
<feature type="transmembrane region" description="Helical" evidence="10">
    <location>
        <begin position="361"/>
        <end position="381"/>
    </location>
</feature>
<evidence type="ECO:0000256" key="8">
    <source>
        <dbReference type="ARBA" id="ARBA00023065"/>
    </source>
</evidence>
<accession>A4CA13</accession>
<dbReference type="PANTHER" id="PTHR32024">
    <property type="entry name" value="TRK SYSTEM POTASSIUM UPTAKE PROTEIN TRKG-RELATED"/>
    <property type="match status" value="1"/>
</dbReference>
<evidence type="ECO:0000256" key="7">
    <source>
        <dbReference type="ARBA" id="ARBA00022989"/>
    </source>
</evidence>
<evidence type="ECO:0000256" key="1">
    <source>
        <dbReference type="ARBA" id="ARBA00004651"/>
    </source>
</evidence>
<evidence type="ECO:0000256" key="4">
    <source>
        <dbReference type="ARBA" id="ARBA00022538"/>
    </source>
</evidence>
<feature type="transmembrane region" description="Helical" evidence="10">
    <location>
        <begin position="29"/>
        <end position="49"/>
    </location>
</feature>
<keyword evidence="5 10" id="KW-0812">Transmembrane</keyword>
<dbReference type="OrthoDB" id="9810952at2"/>
<keyword evidence="6" id="KW-0630">Potassium</keyword>
<keyword evidence="3" id="KW-1003">Cell membrane</keyword>
<feature type="transmembrane region" description="Helical" evidence="10">
    <location>
        <begin position="55"/>
        <end position="76"/>
    </location>
</feature>
<dbReference type="AlphaFoldDB" id="A4CA13"/>
<reference evidence="11 12" key="1">
    <citation type="submission" date="2006-02" db="EMBL/GenBank/DDBJ databases">
        <authorList>
            <person name="Moran M.A."/>
            <person name="Kjelleberg S."/>
            <person name="Egan S."/>
            <person name="Saunders N."/>
            <person name="Thomas T."/>
            <person name="Ferriera S."/>
            <person name="Johnson J."/>
            <person name="Kravitz S."/>
            <person name="Halpern A."/>
            <person name="Remington K."/>
            <person name="Beeson K."/>
            <person name="Tran B."/>
            <person name="Rogers Y.-H."/>
            <person name="Friedman R."/>
            <person name="Venter J.C."/>
        </authorList>
    </citation>
    <scope>NUCLEOTIDE SEQUENCE [LARGE SCALE GENOMIC DNA]</scope>
    <source>
        <strain evidence="11 12">D2</strain>
    </source>
</reference>
<keyword evidence="7 10" id="KW-1133">Transmembrane helix</keyword>
<dbReference type="PANTHER" id="PTHR32024:SF1">
    <property type="entry name" value="KTR SYSTEM POTASSIUM UPTAKE PROTEIN B"/>
    <property type="match status" value="1"/>
</dbReference>
<evidence type="ECO:0000256" key="6">
    <source>
        <dbReference type="ARBA" id="ARBA00022958"/>
    </source>
</evidence>
<dbReference type="HOGENOM" id="CLU_026429_0_1_6"/>
<dbReference type="EMBL" id="AAOH01000004">
    <property type="protein sequence ID" value="EAR28221.1"/>
    <property type="molecule type" value="Genomic_DNA"/>
</dbReference>
<dbReference type="GO" id="GO:0015379">
    <property type="term" value="F:potassium:chloride symporter activity"/>
    <property type="evidence" value="ECO:0007669"/>
    <property type="project" value="InterPro"/>
</dbReference>
<keyword evidence="9 10" id="KW-0472">Membrane</keyword>
<dbReference type="Pfam" id="PF02386">
    <property type="entry name" value="TrkH"/>
    <property type="match status" value="1"/>
</dbReference>
<feature type="transmembrane region" description="Helical" evidence="10">
    <location>
        <begin position="417"/>
        <end position="437"/>
    </location>
</feature>
<feature type="transmembrane region" description="Helical" evidence="10">
    <location>
        <begin position="88"/>
        <end position="110"/>
    </location>
</feature>
<evidence type="ECO:0000313" key="12">
    <source>
        <dbReference type="Proteomes" id="UP000006201"/>
    </source>
</evidence>
<evidence type="ECO:0000313" key="11">
    <source>
        <dbReference type="EMBL" id="EAR28221.1"/>
    </source>
</evidence>
<name>A4CA13_9GAMM</name>
<feature type="transmembrane region" description="Helical" evidence="10">
    <location>
        <begin position="307"/>
        <end position="340"/>
    </location>
</feature>
<comment type="subcellular location">
    <subcellularLocation>
        <location evidence="1">Cell membrane</location>
        <topology evidence="1">Multi-pass membrane protein</topology>
    </subcellularLocation>
</comment>
<feature type="transmembrane region" description="Helical" evidence="10">
    <location>
        <begin position="142"/>
        <end position="163"/>
    </location>
</feature>
<feature type="transmembrane region" description="Helical" evidence="10">
    <location>
        <begin position="240"/>
        <end position="259"/>
    </location>
</feature>
<feature type="transmembrane region" description="Helical" evidence="10">
    <location>
        <begin position="204"/>
        <end position="225"/>
    </location>
</feature>
<dbReference type="InterPro" id="IPR004772">
    <property type="entry name" value="TrkH"/>
</dbReference>
<keyword evidence="4" id="KW-0633">Potassium transport</keyword>
<evidence type="ECO:0000256" key="2">
    <source>
        <dbReference type="ARBA" id="ARBA00022448"/>
    </source>
</evidence>
<keyword evidence="12" id="KW-1185">Reference proteome</keyword>
<organism evidence="11 12">
    <name type="scientific">Pseudoalteromonas tunicata D2</name>
    <dbReference type="NCBI Taxonomy" id="87626"/>
    <lineage>
        <taxon>Bacteria</taxon>
        <taxon>Pseudomonadati</taxon>
        <taxon>Pseudomonadota</taxon>
        <taxon>Gammaproteobacteria</taxon>
        <taxon>Alteromonadales</taxon>
        <taxon>Pseudoalteromonadaceae</taxon>
        <taxon>Pseudoalteromonas</taxon>
    </lineage>
</organism>
<keyword evidence="8" id="KW-0406">Ion transport</keyword>
<dbReference type="STRING" id="87626.PTD2_20437"/>